<dbReference type="AlphaFoldDB" id="A0A4S4BTB1"/>
<organism evidence="1 2">
    <name type="scientific">Cohnella fermenti</name>
    <dbReference type="NCBI Taxonomy" id="2565925"/>
    <lineage>
        <taxon>Bacteria</taxon>
        <taxon>Bacillati</taxon>
        <taxon>Bacillota</taxon>
        <taxon>Bacilli</taxon>
        <taxon>Bacillales</taxon>
        <taxon>Paenibacillaceae</taxon>
        <taxon>Cohnella</taxon>
    </lineage>
</organism>
<reference evidence="1 2" key="1">
    <citation type="submission" date="2019-04" db="EMBL/GenBank/DDBJ databases">
        <title>Cohnella sp. nov. isolated from preserved vegetables.</title>
        <authorList>
            <person name="Lin S.-Y."/>
            <person name="Hung M.-H."/>
            <person name="Young C.-C."/>
        </authorList>
    </citation>
    <scope>NUCLEOTIDE SEQUENCE [LARGE SCALE GENOMIC DNA]</scope>
    <source>
        <strain evidence="1 2">CC-MHH1044</strain>
    </source>
</reference>
<protein>
    <submittedName>
        <fullName evidence="1">SRPBCC family protein</fullName>
    </submittedName>
</protein>
<evidence type="ECO:0000313" key="2">
    <source>
        <dbReference type="Proteomes" id="UP000310636"/>
    </source>
</evidence>
<dbReference type="RefSeq" id="WP_136370815.1">
    <property type="nucleotide sequence ID" value="NZ_SSOB01000019.1"/>
</dbReference>
<gene>
    <name evidence="1" type="ORF">E6C55_15980</name>
</gene>
<comment type="caution">
    <text evidence="1">The sequence shown here is derived from an EMBL/GenBank/DDBJ whole genome shotgun (WGS) entry which is preliminary data.</text>
</comment>
<dbReference type="Gene3D" id="3.30.530.20">
    <property type="match status" value="1"/>
</dbReference>
<dbReference type="InterPro" id="IPR023393">
    <property type="entry name" value="START-like_dom_sf"/>
</dbReference>
<sequence length="132" mass="14852">MGQVQWAIESVTIERLPSEVYDYASNPANFAEWAVSFCRSVRQSGGQWRIETPEGELALRFAEPNPYGILDHYVRGEVGPERPSHARVVSSGAGSRVIFTVFRAVDPRDRVYALDCRDVKADLLALKRALER</sequence>
<evidence type="ECO:0000313" key="1">
    <source>
        <dbReference type="EMBL" id="THF77515.1"/>
    </source>
</evidence>
<dbReference type="OrthoDB" id="880456at2"/>
<name>A0A4S4BTB1_9BACL</name>
<accession>A0A4S4BTB1</accession>
<dbReference type="Proteomes" id="UP000310636">
    <property type="component" value="Unassembled WGS sequence"/>
</dbReference>
<dbReference type="EMBL" id="SSOB01000019">
    <property type="protein sequence ID" value="THF77515.1"/>
    <property type="molecule type" value="Genomic_DNA"/>
</dbReference>
<keyword evidence="2" id="KW-1185">Reference proteome</keyword>
<dbReference type="SUPFAM" id="SSF55961">
    <property type="entry name" value="Bet v1-like"/>
    <property type="match status" value="1"/>
</dbReference>
<proteinExistence type="predicted"/>